<dbReference type="PANTHER" id="PTHR21666">
    <property type="entry name" value="PEPTIDASE-RELATED"/>
    <property type="match status" value="1"/>
</dbReference>
<evidence type="ECO:0000256" key="3">
    <source>
        <dbReference type="ARBA" id="ARBA00022723"/>
    </source>
</evidence>
<dbReference type="Gene3D" id="2.70.70.10">
    <property type="entry name" value="Glucose Permease (Domain IIA)"/>
    <property type="match status" value="1"/>
</dbReference>
<accession>A0A1I7NUE8</accession>
<evidence type="ECO:0000256" key="5">
    <source>
        <dbReference type="ARBA" id="ARBA00022833"/>
    </source>
</evidence>
<evidence type="ECO:0000256" key="6">
    <source>
        <dbReference type="ARBA" id="ARBA00023049"/>
    </source>
</evidence>
<keyword evidence="4 9" id="KW-0378">Hydrolase</keyword>
<feature type="region of interest" description="Disordered" evidence="7">
    <location>
        <begin position="256"/>
        <end position="283"/>
    </location>
</feature>
<gene>
    <name evidence="9" type="ORF">SAMN04488557_3627</name>
</gene>
<reference evidence="10" key="1">
    <citation type="submission" date="2016-10" db="EMBL/GenBank/DDBJ databases">
        <authorList>
            <person name="Varghese N."/>
            <person name="Submissions S."/>
        </authorList>
    </citation>
    <scope>NUCLEOTIDE SEQUENCE [LARGE SCALE GENOMIC DNA]</scope>
    <source>
        <strain evidence="10">DSM 1565</strain>
    </source>
</reference>
<keyword evidence="5" id="KW-0862">Zinc</keyword>
<evidence type="ECO:0000313" key="9">
    <source>
        <dbReference type="EMBL" id="SFV38218.1"/>
    </source>
</evidence>
<dbReference type="AlphaFoldDB" id="A0A1I7NUE8"/>
<protein>
    <submittedName>
        <fullName evidence="9">Septal ring factor EnvC, activator of murein hydrolases AmiA and AmiB</fullName>
    </submittedName>
</protein>
<proteinExistence type="predicted"/>
<keyword evidence="10" id="KW-1185">Reference proteome</keyword>
<name>A0A1I7NUE8_9HYPH</name>
<evidence type="ECO:0000256" key="4">
    <source>
        <dbReference type="ARBA" id="ARBA00022801"/>
    </source>
</evidence>
<dbReference type="CDD" id="cd12797">
    <property type="entry name" value="M23_peptidase"/>
    <property type="match status" value="1"/>
</dbReference>
<dbReference type="InterPro" id="IPR011055">
    <property type="entry name" value="Dup_hybrid_motif"/>
</dbReference>
<evidence type="ECO:0000256" key="1">
    <source>
        <dbReference type="ARBA" id="ARBA00001947"/>
    </source>
</evidence>
<feature type="region of interest" description="Disordered" evidence="7">
    <location>
        <begin position="489"/>
        <end position="509"/>
    </location>
</feature>
<evidence type="ECO:0000313" key="10">
    <source>
        <dbReference type="Proteomes" id="UP000199423"/>
    </source>
</evidence>
<dbReference type="Pfam" id="PF01551">
    <property type="entry name" value="Peptidase_M23"/>
    <property type="match status" value="1"/>
</dbReference>
<keyword evidence="3" id="KW-0479">Metal-binding</keyword>
<dbReference type="GO" id="GO:0046872">
    <property type="term" value="F:metal ion binding"/>
    <property type="evidence" value="ECO:0007669"/>
    <property type="project" value="UniProtKB-KW"/>
</dbReference>
<keyword evidence="2" id="KW-0645">Protease</keyword>
<keyword evidence="6" id="KW-0482">Metalloprotease</keyword>
<dbReference type="EMBL" id="FPCH01000003">
    <property type="protein sequence ID" value="SFV38218.1"/>
    <property type="molecule type" value="Genomic_DNA"/>
</dbReference>
<evidence type="ECO:0000259" key="8">
    <source>
        <dbReference type="Pfam" id="PF01551"/>
    </source>
</evidence>
<dbReference type="SUPFAM" id="SSF51261">
    <property type="entry name" value="Duplicated hybrid motif"/>
    <property type="match status" value="1"/>
</dbReference>
<dbReference type="STRING" id="51670.SAMN04488557_3627"/>
<comment type="cofactor">
    <cofactor evidence="1">
        <name>Zn(2+)</name>
        <dbReference type="ChEBI" id="CHEBI:29105"/>
    </cofactor>
</comment>
<evidence type="ECO:0000256" key="2">
    <source>
        <dbReference type="ARBA" id="ARBA00022670"/>
    </source>
</evidence>
<dbReference type="GO" id="GO:0006508">
    <property type="term" value="P:proteolysis"/>
    <property type="evidence" value="ECO:0007669"/>
    <property type="project" value="UniProtKB-KW"/>
</dbReference>
<evidence type="ECO:0000256" key="7">
    <source>
        <dbReference type="SAM" id="MobiDB-lite"/>
    </source>
</evidence>
<dbReference type="PANTHER" id="PTHR21666:SF288">
    <property type="entry name" value="CELL DIVISION PROTEIN YTFB"/>
    <property type="match status" value="1"/>
</dbReference>
<organism evidence="9 10">
    <name type="scientific">Hyphomicrobium facile</name>
    <dbReference type="NCBI Taxonomy" id="51670"/>
    <lineage>
        <taxon>Bacteria</taxon>
        <taxon>Pseudomonadati</taxon>
        <taxon>Pseudomonadota</taxon>
        <taxon>Alphaproteobacteria</taxon>
        <taxon>Hyphomicrobiales</taxon>
        <taxon>Hyphomicrobiaceae</taxon>
        <taxon>Hyphomicrobium</taxon>
    </lineage>
</organism>
<dbReference type="InterPro" id="IPR050570">
    <property type="entry name" value="Cell_wall_metabolism_enzyme"/>
</dbReference>
<feature type="domain" description="M23ase beta-sheet core" evidence="8">
    <location>
        <begin position="397"/>
        <end position="496"/>
    </location>
</feature>
<dbReference type="GO" id="GO:0004222">
    <property type="term" value="F:metalloendopeptidase activity"/>
    <property type="evidence" value="ECO:0007669"/>
    <property type="project" value="TreeGrafter"/>
</dbReference>
<dbReference type="Proteomes" id="UP000199423">
    <property type="component" value="Unassembled WGS sequence"/>
</dbReference>
<sequence>MLSLAVAPLHPLYAEDALPSDPGTARKVLEEKKRELDANAAKELTIQSDVLQLGAERERLNGRLVETAALIQRSEAQMTSIEGRLSELEEQERVVQGSLAQRHGQIAGLLTALQRMGRNPPPVLVTAREDALGMVRSAMLLSSAFPDLKDQAVTLGTQLADLQRVMGNIRTEGARLQAETDRLNEARTRLASLMEAKKLTLADRQSELASVRVATADITKSVTNLSELISRLDTTVTEKTGLGAYNDELKARHLADASQGQTQPAGPQIIKPPPPEQESDNAKPADVGTLAANLATNQVVKSPAAAPQAKAIPVGGLTKVAAPEADLATAAPSPAAGSGSKVAMVELAPGGSSLITGSPGRIKPAIPFSDARGKLPLPAQGRRALTFGERTQFGGQSKGMVIETRASAQVTSPCDGWVVYAGEFRSYGQLLIINAGDGYHVLLAGLSQIDVQPGQFVLTAEPVGTMSGGQKNSSPAPVSGPVLYVELRKDGRPIDPDPWWASGQQKVQG</sequence>
<dbReference type="InterPro" id="IPR016047">
    <property type="entry name" value="M23ase_b-sheet_dom"/>
</dbReference>